<dbReference type="CDD" id="cd18793">
    <property type="entry name" value="SF2_C_SNF"/>
    <property type="match status" value="1"/>
</dbReference>
<keyword evidence="1" id="KW-0547">Nucleotide-binding</keyword>
<dbReference type="Proteomes" id="UP000186736">
    <property type="component" value="Unassembled WGS sequence"/>
</dbReference>
<evidence type="ECO:0000259" key="6">
    <source>
        <dbReference type="PROSITE" id="PS51194"/>
    </source>
</evidence>
<evidence type="ECO:0000256" key="2">
    <source>
        <dbReference type="ARBA" id="ARBA00022801"/>
    </source>
</evidence>
<dbReference type="InterPro" id="IPR000330">
    <property type="entry name" value="SNF2_N"/>
</dbReference>
<keyword evidence="3" id="KW-0347">Helicase</keyword>
<dbReference type="AlphaFoldDB" id="A0A1Q9QXE0"/>
<protein>
    <recommendedName>
        <fullName evidence="9">Helicase</fullName>
    </recommendedName>
</protein>
<dbReference type="InterPro" id="IPR027417">
    <property type="entry name" value="P-loop_NTPase"/>
</dbReference>
<dbReference type="SMART" id="SM00490">
    <property type="entry name" value="HELICc"/>
    <property type="match status" value="1"/>
</dbReference>
<evidence type="ECO:0000256" key="1">
    <source>
        <dbReference type="ARBA" id="ARBA00022741"/>
    </source>
</evidence>
<dbReference type="GO" id="GO:0004386">
    <property type="term" value="F:helicase activity"/>
    <property type="evidence" value="ECO:0007669"/>
    <property type="project" value="UniProtKB-KW"/>
</dbReference>
<dbReference type="PROSITE" id="PS51192">
    <property type="entry name" value="HELICASE_ATP_BIND_1"/>
    <property type="match status" value="1"/>
</dbReference>
<organism evidence="7 8">
    <name type="scientific">Pseudomonas putida</name>
    <name type="common">Arthrobacter siderocapsulatus</name>
    <dbReference type="NCBI Taxonomy" id="303"/>
    <lineage>
        <taxon>Bacteria</taxon>
        <taxon>Pseudomonadati</taxon>
        <taxon>Pseudomonadota</taxon>
        <taxon>Gammaproteobacteria</taxon>
        <taxon>Pseudomonadales</taxon>
        <taxon>Pseudomonadaceae</taxon>
        <taxon>Pseudomonas</taxon>
    </lineage>
</organism>
<evidence type="ECO:0000256" key="3">
    <source>
        <dbReference type="ARBA" id="ARBA00022806"/>
    </source>
</evidence>
<evidence type="ECO:0000313" key="8">
    <source>
        <dbReference type="Proteomes" id="UP000186736"/>
    </source>
</evidence>
<accession>A0A1Q9QXE0</accession>
<dbReference type="GO" id="GO:0016787">
    <property type="term" value="F:hydrolase activity"/>
    <property type="evidence" value="ECO:0007669"/>
    <property type="project" value="UniProtKB-KW"/>
</dbReference>
<dbReference type="GO" id="GO:0005524">
    <property type="term" value="F:ATP binding"/>
    <property type="evidence" value="ECO:0007669"/>
    <property type="project" value="UniProtKB-KW"/>
</dbReference>
<dbReference type="PANTHER" id="PTHR45766">
    <property type="entry name" value="DNA ANNEALING HELICASE AND ENDONUCLEASE ZRANB3 FAMILY MEMBER"/>
    <property type="match status" value="1"/>
</dbReference>
<dbReference type="InterPro" id="IPR049730">
    <property type="entry name" value="SNF2/RAD54-like_C"/>
</dbReference>
<feature type="domain" description="Helicase C-terminal" evidence="6">
    <location>
        <begin position="509"/>
        <end position="658"/>
    </location>
</feature>
<comment type="caution">
    <text evidence="7">The sequence shown here is derived from an EMBL/GenBank/DDBJ whole genome shotgun (WGS) entry which is preliminary data.</text>
</comment>
<dbReference type="EMBL" id="MKZO01000058">
    <property type="protein sequence ID" value="OLS59813.1"/>
    <property type="molecule type" value="Genomic_DNA"/>
</dbReference>
<evidence type="ECO:0000259" key="5">
    <source>
        <dbReference type="PROSITE" id="PS51192"/>
    </source>
</evidence>
<evidence type="ECO:0008006" key="9">
    <source>
        <dbReference type="Google" id="ProtNLM"/>
    </source>
</evidence>
<dbReference type="InterPro" id="IPR057342">
    <property type="entry name" value="DEXDc_RapA"/>
</dbReference>
<dbReference type="Pfam" id="PF00176">
    <property type="entry name" value="SNF2-rel_dom"/>
    <property type="match status" value="1"/>
</dbReference>
<gene>
    <name evidence="7" type="ORF">PSEMO_51210</name>
</gene>
<evidence type="ECO:0000256" key="4">
    <source>
        <dbReference type="ARBA" id="ARBA00022840"/>
    </source>
</evidence>
<evidence type="ECO:0000313" key="7">
    <source>
        <dbReference type="EMBL" id="OLS59813.1"/>
    </source>
</evidence>
<feature type="domain" description="Helicase ATP-binding" evidence="5">
    <location>
        <begin position="111"/>
        <end position="283"/>
    </location>
</feature>
<dbReference type="CDD" id="cd18011">
    <property type="entry name" value="DEXDc_RapA"/>
    <property type="match status" value="1"/>
</dbReference>
<dbReference type="PROSITE" id="PS51194">
    <property type="entry name" value="HELICASE_CTER"/>
    <property type="match status" value="1"/>
</dbReference>
<dbReference type="PANTHER" id="PTHR45766:SF6">
    <property type="entry name" value="SWI_SNF-RELATED MATRIX-ASSOCIATED ACTIN-DEPENDENT REGULATOR OF CHROMATIN SUBFAMILY A-LIKE PROTEIN 1"/>
    <property type="match status" value="1"/>
</dbReference>
<dbReference type="InterPro" id="IPR038718">
    <property type="entry name" value="SNF2-like_sf"/>
</dbReference>
<name>A0A1Q9QXE0_PSEPU</name>
<sequence length="929" mass="105139">MQADDLEDLFQPGERITHTEFGPGVVLEPTHDGYLRAFFGVVGERRVPVSSLRRERTRTERILQSVAGGSDRARKAWLSYEAHALPVMESASALTSARIDLLPHQVVLTHRIATASPRRYLIADEVGLGKTIEAALILRELASRGELTRALMVVPAGLVNNWHRELNEVFNLDFEVFGSEGDITDRKTNAFAKHDRLIASIDTLKRPARIKRLLDAPRWDLVVFDEAHHLTAHRTGGKVRKTENYKLAEALKDHARDLLLLSATPHQGNHFQFWMLAQLLNPTLFGSSEDMLENRHRLNTVMFRRTKADACQPDGSPLFARRWVHTESFLMNQEERLFYERLREYLEDGFDLARRQGNQGRALGFLMAIFQKIAASSFAAVRRTLKRRLLMLTLHEALLRDKELDIEGRERLTEEARELIHAEFRLAKDSVGRSEVDRVLADLKYRLVKKLDEDALEMASDPYGSEYSATHAEEAASAVVDLHLPEERLRIGDLLRIFPQQRETKAQKLLDGLGHLWRQDANEKIVIFATYLGTVDLIAREIEQAYPGQGVVVLRGGDHGAKLAAEKKFRLKDGPRVLVCTAAGREGLNLQFARILFNFDLPWNPMDMEQRIGRIHRYGQRDTAQVYNLVLSDTIEGRIFLLLDEKLTEIARTVGKVDDQGNVAEDMRAQILGQLSERLNYDRLYQEALSDPELKRTQVELEAALSNSREARQVVFDLFQDLDGFSLDDYQPFSDVSSSLDRLVHFLSAAVADRQQKLLKVDEETYDLVTVDGTRRARFTLSRDTATSRDDLELMGLDHPVVQEELGRWRSVTPEDIGIAVVGDVDEPVVLSLWMVEASAGNGERRVVVQPIAVKQDGARVPAIERQCERYLQAPTISPSFTPEQRLALFAHTVEPTLQRELKHKGAANGDGSYSAELIGYVEIIAQAT</sequence>
<dbReference type="SMART" id="SM00487">
    <property type="entry name" value="DEXDc"/>
    <property type="match status" value="1"/>
</dbReference>
<dbReference type="RefSeq" id="WP_031631176.1">
    <property type="nucleotide sequence ID" value="NZ_MKZO01000058.1"/>
</dbReference>
<dbReference type="Gene3D" id="3.40.50.300">
    <property type="entry name" value="P-loop containing nucleotide triphosphate hydrolases"/>
    <property type="match status" value="1"/>
</dbReference>
<dbReference type="Gene3D" id="3.40.50.10810">
    <property type="entry name" value="Tandem AAA-ATPase domain"/>
    <property type="match status" value="1"/>
</dbReference>
<reference evidence="7 8" key="1">
    <citation type="submission" date="2016-10" db="EMBL/GenBank/DDBJ databases">
        <title>Genome Sequence of Pseudomonas putida GM4FR.</title>
        <authorList>
            <person name="Poehlein A."/>
            <person name="Wemheuer F."/>
            <person name="Hollensteiner J."/>
            <person name="Wemheuer B."/>
        </authorList>
    </citation>
    <scope>NUCLEOTIDE SEQUENCE [LARGE SCALE GENOMIC DNA]</scope>
    <source>
        <strain evidence="7 8">GM4FR</strain>
    </source>
</reference>
<dbReference type="Pfam" id="PF00271">
    <property type="entry name" value="Helicase_C"/>
    <property type="match status" value="1"/>
</dbReference>
<keyword evidence="4" id="KW-0067">ATP-binding</keyword>
<keyword evidence="2" id="KW-0378">Hydrolase</keyword>
<dbReference type="InterPro" id="IPR014001">
    <property type="entry name" value="Helicase_ATP-bd"/>
</dbReference>
<proteinExistence type="predicted"/>
<dbReference type="InterPro" id="IPR001650">
    <property type="entry name" value="Helicase_C-like"/>
</dbReference>
<dbReference type="SUPFAM" id="SSF52540">
    <property type="entry name" value="P-loop containing nucleoside triphosphate hydrolases"/>
    <property type="match status" value="2"/>
</dbReference>